<evidence type="ECO:0000313" key="2">
    <source>
        <dbReference type="WBParaSite" id="PS1159_v2.g9113.t1"/>
    </source>
</evidence>
<organism evidence="1 2">
    <name type="scientific">Panagrolaimus sp. PS1159</name>
    <dbReference type="NCBI Taxonomy" id="55785"/>
    <lineage>
        <taxon>Eukaryota</taxon>
        <taxon>Metazoa</taxon>
        <taxon>Ecdysozoa</taxon>
        <taxon>Nematoda</taxon>
        <taxon>Chromadorea</taxon>
        <taxon>Rhabditida</taxon>
        <taxon>Tylenchina</taxon>
        <taxon>Panagrolaimomorpha</taxon>
        <taxon>Panagrolaimoidea</taxon>
        <taxon>Panagrolaimidae</taxon>
        <taxon>Panagrolaimus</taxon>
    </lineage>
</organism>
<name>A0AC35GV92_9BILA</name>
<reference evidence="2" key="1">
    <citation type="submission" date="2022-11" db="UniProtKB">
        <authorList>
            <consortium name="WormBaseParasite"/>
        </authorList>
    </citation>
    <scope>IDENTIFICATION</scope>
</reference>
<accession>A0AC35GV92</accession>
<sequence length="245" mass="27521">MNIENGAPFFPYFFNSFYQFPAQTFFNNGEKENGTTTTTAGKICVACAEGMYCAVAASLISSSVHLQQLTSSASHVQSPQHSFIGSSLTDGIRSGKSGSTESQASMESIIQREILKEIAAANAVTSETLSRQTFPDHHEEVYKKHEPSTSQQQQQHYNVGEKRKRPEKKPRNNNNGDKIIPALDENGIRKRYSRFRSKNHVCDFCNKSFTLKQNVQTHMSLYHMSAEPVQRSIAVPRKTIIKREP</sequence>
<dbReference type="WBParaSite" id="PS1159_v2.g9113.t1">
    <property type="protein sequence ID" value="PS1159_v2.g9113.t1"/>
    <property type="gene ID" value="PS1159_v2.g9113"/>
</dbReference>
<dbReference type="Proteomes" id="UP000887580">
    <property type="component" value="Unplaced"/>
</dbReference>
<proteinExistence type="predicted"/>
<protein>
    <submittedName>
        <fullName evidence="2">C2H2-type domain-containing protein</fullName>
    </submittedName>
</protein>
<evidence type="ECO:0000313" key="1">
    <source>
        <dbReference type="Proteomes" id="UP000887580"/>
    </source>
</evidence>